<comment type="caution">
    <text evidence="4">The sequence shown here is derived from an EMBL/GenBank/DDBJ whole genome shotgun (WGS) entry which is preliminary data.</text>
</comment>
<protein>
    <submittedName>
        <fullName evidence="4">Ribosomal protein S18 acetylase RimI-like enzyme</fullName>
    </submittedName>
</protein>
<dbReference type="Pfam" id="PF08445">
    <property type="entry name" value="FR47"/>
    <property type="match status" value="1"/>
</dbReference>
<keyword evidence="1" id="KW-0808">Transferase</keyword>
<name>A0ABU0C7V6_9BRAD</name>
<reference evidence="4 5" key="1">
    <citation type="submission" date="2023-07" db="EMBL/GenBank/DDBJ databases">
        <title>Genomic Encyclopedia of Type Strains, Phase IV (KMG-IV): sequencing the most valuable type-strain genomes for metagenomic binning, comparative biology and taxonomic classification.</title>
        <authorList>
            <person name="Goeker M."/>
        </authorList>
    </citation>
    <scope>NUCLEOTIDE SEQUENCE [LARGE SCALE GENOMIC DNA]</scope>
    <source>
        <strain evidence="4 5">DSM 11549</strain>
    </source>
</reference>
<dbReference type="Gene3D" id="3.40.630.30">
    <property type="match status" value="1"/>
</dbReference>
<dbReference type="RefSeq" id="WP_307153371.1">
    <property type="nucleotide sequence ID" value="NZ_JAUSUK010000001.1"/>
</dbReference>
<dbReference type="InterPro" id="IPR050680">
    <property type="entry name" value="YpeA/RimI_acetyltransf"/>
</dbReference>
<evidence type="ECO:0000259" key="3">
    <source>
        <dbReference type="PROSITE" id="PS51186"/>
    </source>
</evidence>
<evidence type="ECO:0000256" key="2">
    <source>
        <dbReference type="ARBA" id="ARBA00023315"/>
    </source>
</evidence>
<dbReference type="EMBL" id="JAUSUK010000001">
    <property type="protein sequence ID" value="MDQ0325147.1"/>
    <property type="molecule type" value="Genomic_DNA"/>
</dbReference>
<dbReference type="Proteomes" id="UP001230253">
    <property type="component" value="Unassembled WGS sequence"/>
</dbReference>
<dbReference type="PANTHER" id="PTHR43420:SF3">
    <property type="entry name" value="N-ACETYLTRANSFERASE DOMAIN-CONTAINING PROTEIN"/>
    <property type="match status" value="1"/>
</dbReference>
<sequence>MSPLEEENLRRPIWTALATRHAHLAEGGAGARRYPADISPFAASGDDCAESLAALERLCRLGERMVFLQRDPVALPEGFAVALEADGVQMVGEGPFPRIEDARIVPLGPDDAEAMLALAELTKPGPFSLKAQRLGRFWGVKENGRLIAMAGERLKLPGMTELSGLCTRPEVQGRGLGRLLLAFVAGEIVARGERVFLHAFASNENAIRLYETAGFRLHTHLHVVMAEKA</sequence>
<organism evidence="4 5">
    <name type="scientific">Rhodopseudomonas julia</name>
    <dbReference type="NCBI Taxonomy" id="200617"/>
    <lineage>
        <taxon>Bacteria</taxon>
        <taxon>Pseudomonadati</taxon>
        <taxon>Pseudomonadota</taxon>
        <taxon>Alphaproteobacteria</taxon>
        <taxon>Hyphomicrobiales</taxon>
        <taxon>Nitrobacteraceae</taxon>
        <taxon>Rhodopseudomonas</taxon>
    </lineage>
</organism>
<accession>A0ABU0C7V6</accession>
<proteinExistence type="predicted"/>
<dbReference type="CDD" id="cd04301">
    <property type="entry name" value="NAT_SF"/>
    <property type="match status" value="1"/>
</dbReference>
<dbReference type="SUPFAM" id="SSF55729">
    <property type="entry name" value="Acyl-CoA N-acyltransferases (Nat)"/>
    <property type="match status" value="1"/>
</dbReference>
<gene>
    <name evidence="4" type="ORF">J2R99_000996</name>
</gene>
<dbReference type="InterPro" id="IPR016181">
    <property type="entry name" value="Acyl_CoA_acyltransferase"/>
</dbReference>
<dbReference type="PROSITE" id="PS51186">
    <property type="entry name" value="GNAT"/>
    <property type="match status" value="1"/>
</dbReference>
<evidence type="ECO:0000256" key="1">
    <source>
        <dbReference type="ARBA" id="ARBA00022679"/>
    </source>
</evidence>
<dbReference type="PANTHER" id="PTHR43420">
    <property type="entry name" value="ACETYLTRANSFERASE"/>
    <property type="match status" value="1"/>
</dbReference>
<keyword evidence="5" id="KW-1185">Reference proteome</keyword>
<dbReference type="InterPro" id="IPR000182">
    <property type="entry name" value="GNAT_dom"/>
</dbReference>
<feature type="domain" description="N-acetyltransferase" evidence="3">
    <location>
        <begin position="102"/>
        <end position="229"/>
    </location>
</feature>
<evidence type="ECO:0000313" key="4">
    <source>
        <dbReference type="EMBL" id="MDQ0325147.1"/>
    </source>
</evidence>
<dbReference type="InterPro" id="IPR013653">
    <property type="entry name" value="GCN5-like_dom"/>
</dbReference>
<evidence type="ECO:0000313" key="5">
    <source>
        <dbReference type="Proteomes" id="UP001230253"/>
    </source>
</evidence>
<keyword evidence="2" id="KW-0012">Acyltransferase</keyword>